<dbReference type="GO" id="GO:0030170">
    <property type="term" value="F:pyridoxal phosphate binding"/>
    <property type="evidence" value="ECO:0007669"/>
    <property type="project" value="InterPro"/>
</dbReference>
<evidence type="ECO:0000256" key="1">
    <source>
        <dbReference type="ARBA" id="ARBA00001933"/>
    </source>
</evidence>
<dbReference type="Pfam" id="PF00155">
    <property type="entry name" value="Aminotran_1_2"/>
    <property type="match status" value="1"/>
</dbReference>
<dbReference type="PANTHER" id="PTHR43488">
    <property type="entry name" value="GLUTAMATE-PYRUVATE AMINOTRANSFERASE ALAA"/>
    <property type="match status" value="1"/>
</dbReference>
<keyword evidence="3 8" id="KW-0032">Aminotransferase</keyword>
<dbReference type="CDD" id="cd00609">
    <property type="entry name" value="AAT_like"/>
    <property type="match status" value="1"/>
</dbReference>
<dbReference type="Gene3D" id="3.90.1150.10">
    <property type="entry name" value="Aspartate Aminotransferase, domain 1"/>
    <property type="match status" value="1"/>
</dbReference>
<evidence type="ECO:0000256" key="6">
    <source>
        <dbReference type="ARBA" id="ARBA00026106"/>
    </source>
</evidence>
<evidence type="ECO:0000256" key="5">
    <source>
        <dbReference type="ARBA" id="ARBA00022898"/>
    </source>
</evidence>
<reference evidence="8 9" key="1">
    <citation type="submission" date="2020-08" db="EMBL/GenBank/DDBJ databases">
        <title>Genomic Encyclopedia of Type Strains, Phase IV (KMG-IV): sequencing the most valuable type-strain genomes for metagenomic binning, comparative biology and taxonomic classification.</title>
        <authorList>
            <person name="Goeker M."/>
        </authorList>
    </citation>
    <scope>NUCLEOTIDE SEQUENCE [LARGE SCALE GENOMIC DNA]</scope>
    <source>
        <strain evidence="8 9">DSM 22071</strain>
    </source>
</reference>
<protein>
    <recommendedName>
        <fullName evidence="6">alanine transaminase</fullName>
        <ecNumber evidence="6">2.6.1.2</ecNumber>
    </recommendedName>
</protein>
<evidence type="ECO:0000256" key="4">
    <source>
        <dbReference type="ARBA" id="ARBA00022679"/>
    </source>
</evidence>
<dbReference type="EC" id="2.6.1.2" evidence="6"/>
<keyword evidence="4 8" id="KW-0808">Transferase</keyword>
<dbReference type="EMBL" id="JACHID010000008">
    <property type="protein sequence ID" value="MBB5022143.1"/>
    <property type="molecule type" value="Genomic_DNA"/>
</dbReference>
<proteinExistence type="inferred from homology"/>
<sequence length="403" mass="45323">MSYVKSQHLCDVNYEIRGKIAQKSGELLRSGHNIIELNIGNPAQFGFRVPEAINQAITQNIIQAEAYSDSKGIFPARQAVVNETQLQNIEDVRIENVFLGNGVSELIMMSMEAFLNPGDEILVPSPDYPLWTAAVRLAGGKAVHYNCREDREWNPDLADMEAKITSRTKGVVVINPNNPTGAVYDKETLLEIVDLCRVHGLVLYSDEIYNKILYDDIEHHPMAALSNDVLTVTYGGLSKVYRAAGYRVGWMFFSGPVREAEDYIDGITLLASMRLCSNALGQWGVQAALGGIQSIFSLTSPGGRLYSQRNAIYERLSAIEGINCVKPKGALYAFPSFDLRRFRFKNDEDFVYRFLSDQQVLLVQGRGFNYFSDSHFRVVFLPQVDLIHNAMDRLEEFLRENQA</sequence>
<gene>
    <name evidence="8" type="ORF">HNR37_001471</name>
</gene>
<comment type="caution">
    <text evidence="8">The sequence shown here is derived from an EMBL/GenBank/DDBJ whole genome shotgun (WGS) entry which is preliminary data.</text>
</comment>
<evidence type="ECO:0000256" key="3">
    <source>
        <dbReference type="ARBA" id="ARBA00022576"/>
    </source>
</evidence>
<dbReference type="PANTHER" id="PTHR43488:SF2">
    <property type="entry name" value="GLUTAMATE-PYRUVATE AMINOTRANSFERASE ALAA"/>
    <property type="match status" value="1"/>
</dbReference>
<feature type="domain" description="Aminotransferase class I/classII large" evidence="7">
    <location>
        <begin position="33"/>
        <end position="385"/>
    </location>
</feature>
<comment type="similarity">
    <text evidence="2">Belongs to the class-I pyridoxal-phosphate-dependent aminotransferase family.</text>
</comment>
<keyword evidence="9" id="KW-1185">Reference proteome</keyword>
<dbReference type="InterPro" id="IPR051926">
    <property type="entry name" value="Ala_Aminotransferase"/>
</dbReference>
<dbReference type="Gene3D" id="3.40.640.10">
    <property type="entry name" value="Type I PLP-dependent aspartate aminotransferase-like (Major domain)"/>
    <property type="match status" value="1"/>
</dbReference>
<dbReference type="InterPro" id="IPR015424">
    <property type="entry name" value="PyrdxlP-dep_Trfase"/>
</dbReference>
<dbReference type="InterPro" id="IPR015421">
    <property type="entry name" value="PyrdxlP-dep_Trfase_major"/>
</dbReference>
<dbReference type="GO" id="GO:0004021">
    <property type="term" value="F:L-alanine:2-oxoglutarate aminotransferase activity"/>
    <property type="evidence" value="ECO:0007669"/>
    <property type="project" value="UniProtKB-EC"/>
</dbReference>
<dbReference type="SUPFAM" id="SSF53383">
    <property type="entry name" value="PLP-dependent transferases"/>
    <property type="match status" value="1"/>
</dbReference>
<comment type="cofactor">
    <cofactor evidence="1">
        <name>pyridoxal 5'-phosphate</name>
        <dbReference type="ChEBI" id="CHEBI:597326"/>
    </cofactor>
</comment>
<dbReference type="AlphaFoldDB" id="A0A7W8DHC5"/>
<dbReference type="InterPro" id="IPR015422">
    <property type="entry name" value="PyrdxlP-dep_Trfase_small"/>
</dbReference>
<dbReference type="Proteomes" id="UP000528322">
    <property type="component" value="Unassembled WGS sequence"/>
</dbReference>
<evidence type="ECO:0000313" key="9">
    <source>
        <dbReference type="Proteomes" id="UP000528322"/>
    </source>
</evidence>
<name>A0A7W8DHC5_9BACT</name>
<accession>A0A7W8DHC5</accession>
<dbReference type="RefSeq" id="WP_183732124.1">
    <property type="nucleotide sequence ID" value="NZ_JACHID010000008.1"/>
</dbReference>
<dbReference type="InterPro" id="IPR004839">
    <property type="entry name" value="Aminotransferase_I/II_large"/>
</dbReference>
<evidence type="ECO:0000259" key="7">
    <source>
        <dbReference type="Pfam" id="PF00155"/>
    </source>
</evidence>
<evidence type="ECO:0000256" key="2">
    <source>
        <dbReference type="ARBA" id="ARBA00007441"/>
    </source>
</evidence>
<organism evidence="8 9">
    <name type="scientific">Desulfurispira natronophila</name>
    <dbReference type="NCBI Taxonomy" id="682562"/>
    <lineage>
        <taxon>Bacteria</taxon>
        <taxon>Pseudomonadati</taxon>
        <taxon>Chrysiogenota</taxon>
        <taxon>Chrysiogenia</taxon>
        <taxon>Chrysiogenales</taxon>
        <taxon>Chrysiogenaceae</taxon>
        <taxon>Desulfurispira</taxon>
    </lineage>
</organism>
<keyword evidence="5" id="KW-0663">Pyridoxal phosphate</keyword>
<evidence type="ECO:0000313" key="8">
    <source>
        <dbReference type="EMBL" id="MBB5022143.1"/>
    </source>
</evidence>